<dbReference type="EMBL" id="JAKZEL010000008">
    <property type="protein sequence ID" value="KAI4541414.1"/>
    <property type="molecule type" value="Genomic_DNA"/>
</dbReference>
<name>A0AAD4UBW8_OVIAM</name>
<reference evidence="1" key="1">
    <citation type="submission" date="2022-03" db="EMBL/GenBank/DDBJ databases">
        <title>Genomic analyses of argali, domestic sheep and their hybrids provide insights into chromosomal evolution, heterosis and genetic basis of agronomic traits.</title>
        <authorList>
            <person name="Li M."/>
        </authorList>
    </citation>
    <scope>NUCLEOTIDE SEQUENCE</scope>
    <source>
        <strain evidence="1">CAU-MHL-2022a</strain>
        <tissue evidence="1">Skin</tissue>
    </source>
</reference>
<keyword evidence="2" id="KW-1185">Reference proteome</keyword>
<protein>
    <submittedName>
        <fullName evidence="1">Uncharacterized protein</fullName>
    </submittedName>
</protein>
<proteinExistence type="predicted"/>
<feature type="non-terminal residue" evidence="1">
    <location>
        <position position="1"/>
    </location>
</feature>
<comment type="caution">
    <text evidence="1">The sequence shown here is derived from an EMBL/GenBank/DDBJ whole genome shotgun (WGS) entry which is preliminary data.</text>
</comment>
<evidence type="ECO:0000313" key="1">
    <source>
        <dbReference type="EMBL" id="KAI4541414.1"/>
    </source>
</evidence>
<accession>A0AAD4UBW8</accession>
<organism evidence="1 2">
    <name type="scientific">Ovis ammon polii</name>
    <dbReference type="NCBI Taxonomy" id="230172"/>
    <lineage>
        <taxon>Eukaryota</taxon>
        <taxon>Metazoa</taxon>
        <taxon>Chordata</taxon>
        <taxon>Craniata</taxon>
        <taxon>Vertebrata</taxon>
        <taxon>Euteleostomi</taxon>
        <taxon>Mammalia</taxon>
        <taxon>Eutheria</taxon>
        <taxon>Laurasiatheria</taxon>
        <taxon>Artiodactyla</taxon>
        <taxon>Ruminantia</taxon>
        <taxon>Pecora</taxon>
        <taxon>Bovidae</taxon>
        <taxon>Caprinae</taxon>
        <taxon>Ovis</taxon>
    </lineage>
</organism>
<gene>
    <name evidence="1" type="ORF">MG293_008556</name>
</gene>
<dbReference type="Proteomes" id="UP001214576">
    <property type="component" value="Unassembled WGS sequence"/>
</dbReference>
<dbReference type="AlphaFoldDB" id="A0AAD4UBW8"/>
<evidence type="ECO:0000313" key="2">
    <source>
        <dbReference type="Proteomes" id="UP001214576"/>
    </source>
</evidence>
<sequence length="166" mass="18531">STLEVKLPAQGLTENRILDPEVYMKRRVIFTIPGSLGSILFSTMISISSEFITTAKDVFLYSESTIGNFYKEFVEMCLYRQLIQKPKPPQVRKLRPKLESIACVIIPGLDAGCDEDKTNCSNDVKCGPCRALISPALWDTSHGILEVAVHVSDYMKAVLGHSYQRS</sequence>